<protein>
    <submittedName>
        <fullName evidence="1">Uncharacterized protein</fullName>
    </submittedName>
</protein>
<organism evidence="1 2">
    <name type="scientific">Pocillopora damicornis</name>
    <name type="common">Cauliflower coral</name>
    <name type="synonym">Millepora damicornis</name>
    <dbReference type="NCBI Taxonomy" id="46731"/>
    <lineage>
        <taxon>Eukaryota</taxon>
        <taxon>Metazoa</taxon>
        <taxon>Cnidaria</taxon>
        <taxon>Anthozoa</taxon>
        <taxon>Hexacorallia</taxon>
        <taxon>Scleractinia</taxon>
        <taxon>Astrocoeniina</taxon>
        <taxon>Pocilloporidae</taxon>
        <taxon>Pocillopora</taxon>
    </lineage>
</organism>
<name>A0A3M6UJF4_POCDA</name>
<sequence length="71" mass="7716">MMEIIIVAGEGGVFHLDDETNTETSGGNQNVLEDMLQHANSDQINTVTELALILLENQLPFSPPTAAKLKH</sequence>
<evidence type="ECO:0000313" key="2">
    <source>
        <dbReference type="Proteomes" id="UP000275408"/>
    </source>
</evidence>
<comment type="caution">
    <text evidence="1">The sequence shown here is derived from an EMBL/GenBank/DDBJ whole genome shotgun (WGS) entry which is preliminary data.</text>
</comment>
<dbReference type="Proteomes" id="UP000275408">
    <property type="component" value="Unassembled WGS sequence"/>
</dbReference>
<dbReference type="EMBL" id="RCHS01001413">
    <property type="protein sequence ID" value="RMX53786.1"/>
    <property type="molecule type" value="Genomic_DNA"/>
</dbReference>
<gene>
    <name evidence="1" type="ORF">pdam_00000484</name>
</gene>
<reference evidence="1 2" key="1">
    <citation type="journal article" date="2018" name="Sci. Rep.">
        <title>Comparative analysis of the Pocillopora damicornis genome highlights role of immune system in coral evolution.</title>
        <authorList>
            <person name="Cunning R."/>
            <person name="Bay R.A."/>
            <person name="Gillette P."/>
            <person name="Baker A.C."/>
            <person name="Traylor-Knowles N."/>
        </authorList>
    </citation>
    <scope>NUCLEOTIDE SEQUENCE [LARGE SCALE GENOMIC DNA]</scope>
    <source>
        <strain evidence="1">RSMAS</strain>
        <tissue evidence="1">Whole animal</tissue>
    </source>
</reference>
<accession>A0A3M6UJF4</accession>
<keyword evidence="2" id="KW-1185">Reference proteome</keyword>
<dbReference type="AlphaFoldDB" id="A0A3M6UJF4"/>
<evidence type="ECO:0000313" key="1">
    <source>
        <dbReference type="EMBL" id="RMX53786.1"/>
    </source>
</evidence>
<proteinExistence type="predicted"/>